<evidence type="ECO:0000313" key="1">
    <source>
        <dbReference type="EMBL" id="KAK3710846.1"/>
    </source>
</evidence>
<protein>
    <submittedName>
        <fullName evidence="1">Uncharacterized protein</fullName>
    </submittedName>
</protein>
<proteinExistence type="predicted"/>
<dbReference type="Proteomes" id="UP001281147">
    <property type="component" value="Unassembled WGS sequence"/>
</dbReference>
<organism evidence="1 2">
    <name type="scientific">Vermiconidia calcicola</name>
    <dbReference type="NCBI Taxonomy" id="1690605"/>
    <lineage>
        <taxon>Eukaryota</taxon>
        <taxon>Fungi</taxon>
        <taxon>Dikarya</taxon>
        <taxon>Ascomycota</taxon>
        <taxon>Pezizomycotina</taxon>
        <taxon>Dothideomycetes</taxon>
        <taxon>Dothideomycetidae</taxon>
        <taxon>Mycosphaerellales</taxon>
        <taxon>Extremaceae</taxon>
        <taxon>Vermiconidia</taxon>
    </lineage>
</organism>
<dbReference type="EMBL" id="JAUTXU010000081">
    <property type="protein sequence ID" value="KAK3710846.1"/>
    <property type="molecule type" value="Genomic_DNA"/>
</dbReference>
<name>A0ACC3N6H4_9PEZI</name>
<keyword evidence="2" id="KW-1185">Reference proteome</keyword>
<accession>A0ACC3N6H4</accession>
<sequence length="235" mass="26438">MDLKDDQPQYPKQNTPRSHCLRNLVLALGLIAVATYWAVGNFSHPGGVLHGVRISSRPYINMRLGSASPWEKAVAGDECDLHDPNEDPLPAVRTIFGGKGTIVYGWPSTGGIWVHGDCYGVELNFLGLSRFEPSDTERFSPAEDGFCKRLEMIGAHFYESEYAYNIQTFTYNDSRVWYGWPGDAPKRGVWVLRTKGPEGAELGVSRIRNALTMEERCKAIEMLGGKFYKRWDDIE</sequence>
<gene>
    <name evidence="1" type="ORF">LTR37_010070</name>
</gene>
<evidence type="ECO:0000313" key="2">
    <source>
        <dbReference type="Proteomes" id="UP001281147"/>
    </source>
</evidence>
<comment type="caution">
    <text evidence="1">The sequence shown here is derived from an EMBL/GenBank/DDBJ whole genome shotgun (WGS) entry which is preliminary data.</text>
</comment>
<reference evidence="1" key="1">
    <citation type="submission" date="2023-07" db="EMBL/GenBank/DDBJ databases">
        <title>Black Yeasts Isolated from many extreme environments.</title>
        <authorList>
            <person name="Coleine C."/>
            <person name="Stajich J.E."/>
            <person name="Selbmann L."/>
        </authorList>
    </citation>
    <scope>NUCLEOTIDE SEQUENCE</scope>
    <source>
        <strain evidence="1">CCFEE 5714</strain>
    </source>
</reference>